<feature type="region of interest" description="Disordered" evidence="7">
    <location>
        <begin position="789"/>
        <end position="810"/>
    </location>
</feature>
<dbReference type="PRINTS" id="PR00300">
    <property type="entry name" value="CLPPROTEASEA"/>
</dbReference>
<dbReference type="PROSITE" id="PS00870">
    <property type="entry name" value="CLPAB_1"/>
    <property type="match status" value="1"/>
</dbReference>
<keyword evidence="3" id="KW-0067">ATP-binding</keyword>
<evidence type="ECO:0000256" key="6">
    <source>
        <dbReference type="SAM" id="Coils"/>
    </source>
</evidence>
<dbReference type="Gene3D" id="3.40.50.300">
    <property type="entry name" value="P-loop containing nucleotide triphosphate hydrolases"/>
    <property type="match status" value="2"/>
</dbReference>
<dbReference type="InterPro" id="IPR050130">
    <property type="entry name" value="ClpA_ClpB"/>
</dbReference>
<evidence type="ECO:0000256" key="5">
    <source>
        <dbReference type="PROSITE-ProRule" id="PRU01251"/>
    </source>
</evidence>
<dbReference type="InterPro" id="IPR003593">
    <property type="entry name" value="AAA+_ATPase"/>
</dbReference>
<feature type="coiled-coil region" evidence="6">
    <location>
        <begin position="403"/>
        <end position="456"/>
    </location>
</feature>
<evidence type="ECO:0000256" key="4">
    <source>
        <dbReference type="ARBA" id="ARBA00023186"/>
    </source>
</evidence>
<dbReference type="SUPFAM" id="SSF81923">
    <property type="entry name" value="Double Clp-N motif"/>
    <property type="match status" value="1"/>
</dbReference>
<dbReference type="Gene3D" id="4.10.860.10">
    <property type="entry name" value="UVR domain"/>
    <property type="match status" value="1"/>
</dbReference>
<dbReference type="SUPFAM" id="SSF52540">
    <property type="entry name" value="P-loop containing nucleoside triphosphate hydrolases"/>
    <property type="match status" value="3"/>
</dbReference>
<feature type="region of interest" description="Disordered" evidence="7">
    <location>
        <begin position="847"/>
        <end position="900"/>
    </location>
</feature>
<dbReference type="SMART" id="SM01086">
    <property type="entry name" value="ClpB_D2-small"/>
    <property type="match status" value="1"/>
</dbReference>
<dbReference type="GO" id="GO:0016887">
    <property type="term" value="F:ATP hydrolysis activity"/>
    <property type="evidence" value="ECO:0007669"/>
    <property type="project" value="InterPro"/>
</dbReference>
<dbReference type="PROSITE" id="PS51903">
    <property type="entry name" value="CLP_R"/>
    <property type="match status" value="1"/>
</dbReference>
<keyword evidence="1 5" id="KW-0677">Repeat</keyword>
<dbReference type="CDD" id="cd00009">
    <property type="entry name" value="AAA"/>
    <property type="match status" value="1"/>
</dbReference>
<keyword evidence="6" id="KW-0175">Coiled coil</keyword>
<evidence type="ECO:0000256" key="1">
    <source>
        <dbReference type="ARBA" id="ARBA00022737"/>
    </source>
</evidence>
<keyword evidence="4" id="KW-0143">Chaperone</keyword>
<dbReference type="Pfam" id="PF07724">
    <property type="entry name" value="AAA_2"/>
    <property type="match status" value="1"/>
</dbReference>
<dbReference type="FunFam" id="3.40.50.300:FF:000025">
    <property type="entry name" value="ATP-dependent Clp protease subunit"/>
    <property type="match status" value="1"/>
</dbReference>
<name>A0A0G0TBY3_9BACT</name>
<dbReference type="InterPro" id="IPR036628">
    <property type="entry name" value="Clp_N_dom_sf"/>
</dbReference>
<protein>
    <submittedName>
        <fullName evidence="9">ATPase AAA-2 domain protein</fullName>
    </submittedName>
</protein>
<dbReference type="SMART" id="SM00382">
    <property type="entry name" value="AAA"/>
    <property type="match status" value="2"/>
</dbReference>
<dbReference type="Gene3D" id="1.10.8.60">
    <property type="match status" value="2"/>
</dbReference>
<dbReference type="AlphaFoldDB" id="A0A0G0TBY3"/>
<dbReference type="GO" id="GO:0005524">
    <property type="term" value="F:ATP binding"/>
    <property type="evidence" value="ECO:0007669"/>
    <property type="project" value="UniProtKB-KW"/>
</dbReference>
<dbReference type="InterPro" id="IPR041546">
    <property type="entry name" value="ClpA/ClpB_AAA_lid"/>
</dbReference>
<dbReference type="InterPro" id="IPR019489">
    <property type="entry name" value="Clp_ATPase_C"/>
</dbReference>
<feature type="domain" description="Clp R" evidence="8">
    <location>
        <begin position="4"/>
        <end position="143"/>
    </location>
</feature>
<evidence type="ECO:0000313" key="10">
    <source>
        <dbReference type="Proteomes" id="UP000034664"/>
    </source>
</evidence>
<dbReference type="FunFam" id="3.40.50.300:FF:000010">
    <property type="entry name" value="Chaperone clpB 1, putative"/>
    <property type="match status" value="1"/>
</dbReference>
<dbReference type="InterPro" id="IPR018368">
    <property type="entry name" value="ClpA/B_CS1"/>
</dbReference>
<gene>
    <name evidence="9" type="ORF">UU14_C0007G0002</name>
</gene>
<keyword evidence="2" id="KW-0547">Nucleotide-binding</keyword>
<dbReference type="Pfam" id="PF17871">
    <property type="entry name" value="AAA_lid_9"/>
    <property type="match status" value="1"/>
</dbReference>
<dbReference type="PANTHER" id="PTHR11638">
    <property type="entry name" value="ATP-DEPENDENT CLP PROTEASE"/>
    <property type="match status" value="1"/>
</dbReference>
<evidence type="ECO:0000313" key="9">
    <source>
        <dbReference type="EMBL" id="KKR72321.1"/>
    </source>
</evidence>
<dbReference type="InterPro" id="IPR001270">
    <property type="entry name" value="ClpA/B"/>
</dbReference>
<proteinExistence type="predicted"/>
<evidence type="ECO:0000256" key="3">
    <source>
        <dbReference type="ARBA" id="ARBA00022840"/>
    </source>
</evidence>
<dbReference type="PANTHER" id="PTHR11638:SF175">
    <property type="entry name" value="ATP-DEPENDENT CLP PROTEASE, ATP-BINDING SUBUNIT CLPC"/>
    <property type="match status" value="1"/>
</dbReference>
<dbReference type="Pfam" id="PF10431">
    <property type="entry name" value="ClpB_D2-small"/>
    <property type="match status" value="1"/>
</dbReference>
<dbReference type="CDD" id="cd19499">
    <property type="entry name" value="RecA-like_ClpB_Hsp104-like"/>
    <property type="match status" value="1"/>
</dbReference>
<dbReference type="Pfam" id="PF00004">
    <property type="entry name" value="AAA"/>
    <property type="match status" value="1"/>
</dbReference>
<dbReference type="GO" id="GO:0005737">
    <property type="term" value="C:cytoplasm"/>
    <property type="evidence" value="ECO:0007669"/>
    <property type="project" value="TreeGrafter"/>
</dbReference>
<dbReference type="InterPro" id="IPR004176">
    <property type="entry name" value="Clp_R_N"/>
</dbReference>
<feature type="compositionally biased region" description="Polar residues" evidence="7">
    <location>
        <begin position="1210"/>
        <end position="1225"/>
    </location>
</feature>
<dbReference type="PATRIC" id="fig|1618482.3.peg.393"/>
<dbReference type="InterPro" id="IPR003959">
    <property type="entry name" value="ATPase_AAA_core"/>
</dbReference>
<dbReference type="Proteomes" id="UP000034664">
    <property type="component" value="Unassembled WGS sequence"/>
</dbReference>
<feature type="compositionally biased region" description="Polar residues" evidence="7">
    <location>
        <begin position="1108"/>
        <end position="1124"/>
    </location>
</feature>
<dbReference type="GO" id="GO:0034605">
    <property type="term" value="P:cellular response to heat"/>
    <property type="evidence" value="ECO:0007669"/>
    <property type="project" value="TreeGrafter"/>
</dbReference>
<comment type="caution">
    <text evidence="9">The sequence shown here is derived from an EMBL/GenBank/DDBJ whole genome shotgun (WGS) entry which is preliminary data.</text>
</comment>
<sequence>MDVLSRLTQRSNKALVSGVTKAKELKVPMVDTEYVLWGLMQDSGIYQLVSDLKVVPTEFVLEIEKSFKPGNAVESPKFSPRVKKVLELSFPIARRLGYEFISPEHILLGLAEEGEGLAAQLMAKKGITSDVLKKKIGIKKEGEEEKQAKSAISEYATDLTQMAQEGKLDPVIARSKEIERIMHILSRRNKNNPVLIGDAGVGKTAVVEGLAIRIVQGNVPEPLLNKRILSLDLTGMLAGASQRGEFEKRFQALINEVKASQGQIILFIDELHNLVGAGGSGGAMDASNILKPSLARGEMQTIGTTTITEYRKYIEKDRALERRFQPVLINEPSPDEAVEMLRGTKDKYEAFHKVSISDDAVKSAVKLSSRYIGDRFLPDKAVDLIDEAASAVRMPAISLPEEIRSLEEEVKRQDAELTDAKQQNNAVKSQSVEKKLETLKKDIEAKKQEYEVKKGTSTTEVTPAMIQQIVSRWTGIPIARLTESESEKLVNLEDVIHKKLIDQEQAVAAVSEAVRRGRAGLSSHKRPIGSFIFMGPTGVGKTELAKVLAEELFGSPDMMVRLDMTEYMEKHEVAKLIGAPPGYVGYEEGGQLTEAVRRKPYSVVLLDEIEKAHPDVFNILLQILDDGRLTDNKGRTISFKNTILICTSNIGTGLIQKTLIDEMQVGELHVPKKQDNTVGTYVVTPTGRMIVTRGKDYWQLDQTKQPTPTPWTKKSISDYFAGQKLLNYDALSLDQKFPTESFDTHVVLPSGAEMITEEDRLWQRTSTTAKEWKTISLIDYFKGHSVLNAEPDKPEQQLPTAEWETHAVSPSETEILSLGSRVWIREGQQDTVWKTFAKEEYLRQDQSTVTPAVNTQSQPAQQPPVYNSSELPQEQPASPNASQEKQDQPEEIPSTKAWDSHVFTPNGVEMIIVGSSVWQRKPNQSWQKQELSALLSGNNAPVVMKKDEPSKEDAAFENKFMMLTEQLLEELRKFFKPELLNRFDEVIVFRPLTAQHMLAIVELQIESLRQILEEQELAIEISDAVKEELTVVGFDPIYGARPLRRTIQRLVENPISTMLIKGDIKEGDTIVIDFDPETNDFVFTTRRPAPSSPAKTNSDEVSPDDQDTTVNNESTQLSSGTTPKATVLPQKGESDQNKSSTILNEEPNKGKPPAAGQVPDGNLVGGLTMDLPEKDASLSDAMSGAAPTTLGINGLPASPDTNKDIPESPKLNQTGPVSPVSQPTSPAGGPLSPTDTTELPSIPHFNDRMSGSLSPQKSS</sequence>
<dbReference type="EMBL" id="LBZM01000007">
    <property type="protein sequence ID" value="KKR72321.1"/>
    <property type="molecule type" value="Genomic_DNA"/>
</dbReference>
<evidence type="ECO:0000256" key="2">
    <source>
        <dbReference type="ARBA" id="ARBA00022741"/>
    </source>
</evidence>
<feature type="region of interest" description="Disordered" evidence="7">
    <location>
        <begin position="1082"/>
        <end position="1259"/>
    </location>
</feature>
<organism evidence="9 10">
    <name type="scientific">Candidatus Roizmanbacteria bacterium GW2011_GWB1_40_7</name>
    <dbReference type="NCBI Taxonomy" id="1618482"/>
    <lineage>
        <taxon>Bacteria</taxon>
        <taxon>Candidatus Roizmaniibacteriota</taxon>
    </lineage>
</organism>
<dbReference type="Gene3D" id="1.10.1780.10">
    <property type="entry name" value="Clp, N-terminal domain"/>
    <property type="match status" value="1"/>
</dbReference>
<feature type="compositionally biased region" description="Polar residues" evidence="7">
    <location>
        <begin position="1249"/>
        <end position="1259"/>
    </location>
</feature>
<reference evidence="9 10" key="1">
    <citation type="journal article" date="2015" name="Nature">
        <title>rRNA introns, odd ribosomes, and small enigmatic genomes across a large radiation of phyla.</title>
        <authorList>
            <person name="Brown C.T."/>
            <person name="Hug L.A."/>
            <person name="Thomas B.C."/>
            <person name="Sharon I."/>
            <person name="Castelle C.J."/>
            <person name="Singh A."/>
            <person name="Wilkins M.J."/>
            <person name="Williams K.H."/>
            <person name="Banfield J.F."/>
        </authorList>
    </citation>
    <scope>NUCLEOTIDE SEQUENCE [LARGE SCALE GENOMIC DNA]</scope>
</reference>
<dbReference type="Pfam" id="PF02861">
    <property type="entry name" value="Clp_N"/>
    <property type="match status" value="1"/>
</dbReference>
<dbReference type="InterPro" id="IPR027417">
    <property type="entry name" value="P-loop_NTPase"/>
</dbReference>
<accession>A0A0G0TBY3</accession>
<evidence type="ECO:0000259" key="8">
    <source>
        <dbReference type="PROSITE" id="PS51903"/>
    </source>
</evidence>
<evidence type="ECO:0000256" key="7">
    <source>
        <dbReference type="SAM" id="MobiDB-lite"/>
    </source>
</evidence>
<feature type="compositionally biased region" description="Polar residues" evidence="7">
    <location>
        <begin position="847"/>
        <end position="883"/>
    </location>
</feature>